<dbReference type="EMBL" id="JAGKHQ010000015">
    <property type="protein sequence ID" value="KAG7496832.1"/>
    <property type="molecule type" value="Genomic_DNA"/>
</dbReference>
<proteinExistence type="predicted"/>
<organism evidence="2 3">
    <name type="scientific">Solea senegalensis</name>
    <name type="common">Senegalese sole</name>
    <dbReference type="NCBI Taxonomy" id="28829"/>
    <lineage>
        <taxon>Eukaryota</taxon>
        <taxon>Metazoa</taxon>
        <taxon>Chordata</taxon>
        <taxon>Craniata</taxon>
        <taxon>Vertebrata</taxon>
        <taxon>Euteleostomi</taxon>
        <taxon>Actinopterygii</taxon>
        <taxon>Neopterygii</taxon>
        <taxon>Teleostei</taxon>
        <taxon>Neoteleostei</taxon>
        <taxon>Acanthomorphata</taxon>
        <taxon>Carangaria</taxon>
        <taxon>Pleuronectiformes</taxon>
        <taxon>Pleuronectoidei</taxon>
        <taxon>Soleidae</taxon>
        <taxon>Solea</taxon>
    </lineage>
</organism>
<protein>
    <submittedName>
        <fullName evidence="2">Uncharacterized protein</fullName>
    </submittedName>
</protein>
<accession>A0AAV6QYH6</accession>
<dbReference type="AlphaFoldDB" id="A0AAV6QYH6"/>
<keyword evidence="3" id="KW-1185">Reference proteome</keyword>
<name>A0AAV6QYH6_SOLSE</name>
<comment type="caution">
    <text evidence="2">The sequence shown here is derived from an EMBL/GenBank/DDBJ whole genome shotgun (WGS) entry which is preliminary data.</text>
</comment>
<evidence type="ECO:0000256" key="1">
    <source>
        <dbReference type="SAM" id="MobiDB-lite"/>
    </source>
</evidence>
<evidence type="ECO:0000313" key="2">
    <source>
        <dbReference type="EMBL" id="KAG7496832.1"/>
    </source>
</evidence>
<dbReference type="Proteomes" id="UP000693946">
    <property type="component" value="Linkage Group LG3"/>
</dbReference>
<evidence type="ECO:0000313" key="3">
    <source>
        <dbReference type="Proteomes" id="UP000693946"/>
    </source>
</evidence>
<reference evidence="2 3" key="1">
    <citation type="journal article" date="2021" name="Sci. Rep.">
        <title>Chromosome anchoring in Senegalese sole (Solea senegalensis) reveals sex-associated markers and genome rearrangements in flatfish.</title>
        <authorList>
            <person name="Guerrero-Cozar I."/>
            <person name="Gomez-Garrido J."/>
            <person name="Berbel C."/>
            <person name="Martinez-Blanch J.F."/>
            <person name="Alioto T."/>
            <person name="Claros M.G."/>
            <person name="Gagnaire P.A."/>
            <person name="Manchado M."/>
        </authorList>
    </citation>
    <scope>NUCLEOTIDE SEQUENCE [LARGE SCALE GENOMIC DNA]</scope>
    <source>
        <strain evidence="2">Sse05_10M</strain>
    </source>
</reference>
<feature type="region of interest" description="Disordered" evidence="1">
    <location>
        <begin position="73"/>
        <end position="98"/>
    </location>
</feature>
<gene>
    <name evidence="2" type="ORF">JOB18_026013</name>
</gene>
<feature type="compositionally biased region" description="Basic residues" evidence="1">
    <location>
        <begin position="73"/>
        <end position="83"/>
    </location>
</feature>
<sequence length="170" mass="19378">MFFWSDMCYEVMDTRSKYVKQECSLRKIVNPGAKLRWRVLCSTEAGKVCQTAVERATIRNYYHREQKRAKKVAKIKGNVNKKSKSGEGSPAPRGAMAPENTTQYLMSNVYDDMTATDAESEFLASNDNCARVYTDSMSPTSVYSALDSGFNESCLAFQQRDFDEMFDLCW</sequence>